<gene>
    <name evidence="4" type="ORF">RAG0_00134</name>
</gene>
<dbReference type="EMBL" id="FJUX01000001">
    <property type="protein sequence ID" value="CZS88389.1"/>
    <property type="molecule type" value="Genomic_DNA"/>
</dbReference>
<dbReference type="OrthoDB" id="204638at2759"/>
<organism evidence="4 5">
    <name type="scientific">Rhynchosporium agropyri</name>
    <dbReference type="NCBI Taxonomy" id="914238"/>
    <lineage>
        <taxon>Eukaryota</taxon>
        <taxon>Fungi</taxon>
        <taxon>Dikarya</taxon>
        <taxon>Ascomycota</taxon>
        <taxon>Pezizomycotina</taxon>
        <taxon>Leotiomycetes</taxon>
        <taxon>Helotiales</taxon>
        <taxon>Ploettnerulaceae</taxon>
        <taxon>Rhynchosporium</taxon>
    </lineage>
</organism>
<dbReference type="Proteomes" id="UP000178912">
    <property type="component" value="Unassembled WGS sequence"/>
</dbReference>
<evidence type="ECO:0000313" key="4">
    <source>
        <dbReference type="EMBL" id="CZS88389.1"/>
    </source>
</evidence>
<feature type="signal peptide" evidence="3">
    <location>
        <begin position="1"/>
        <end position="22"/>
    </location>
</feature>
<evidence type="ECO:0000256" key="1">
    <source>
        <dbReference type="SAM" id="MobiDB-lite"/>
    </source>
</evidence>
<keyword evidence="2" id="KW-1133">Transmembrane helix</keyword>
<keyword evidence="3" id="KW-0732">Signal</keyword>
<keyword evidence="2" id="KW-0812">Transmembrane</keyword>
<feature type="compositionally biased region" description="Low complexity" evidence="1">
    <location>
        <begin position="136"/>
        <end position="155"/>
    </location>
</feature>
<reference evidence="5" key="1">
    <citation type="submission" date="2016-03" db="EMBL/GenBank/DDBJ databases">
        <authorList>
            <person name="Guldener U."/>
        </authorList>
    </citation>
    <scope>NUCLEOTIDE SEQUENCE [LARGE SCALE GENOMIC DNA]</scope>
    <source>
        <strain evidence="5">04CH-RAC-A.6.1</strain>
    </source>
</reference>
<proteinExistence type="predicted"/>
<keyword evidence="5" id="KW-1185">Reference proteome</keyword>
<feature type="chain" id="PRO_5009445194" description="Extracellular membrane protein CFEM domain-containing protein" evidence="3">
    <location>
        <begin position="23"/>
        <end position="216"/>
    </location>
</feature>
<keyword evidence="2" id="KW-0472">Membrane</keyword>
<accession>A0A1E1JRL1</accession>
<evidence type="ECO:0000256" key="3">
    <source>
        <dbReference type="SAM" id="SignalP"/>
    </source>
</evidence>
<evidence type="ECO:0008006" key="6">
    <source>
        <dbReference type="Google" id="ProtNLM"/>
    </source>
</evidence>
<feature type="region of interest" description="Disordered" evidence="1">
    <location>
        <begin position="127"/>
        <end position="162"/>
    </location>
</feature>
<dbReference type="AlphaFoldDB" id="A0A1E1JRL1"/>
<feature type="transmembrane region" description="Helical" evidence="2">
    <location>
        <begin position="169"/>
        <end position="188"/>
    </location>
</feature>
<evidence type="ECO:0000313" key="5">
    <source>
        <dbReference type="Proteomes" id="UP000178912"/>
    </source>
</evidence>
<protein>
    <recommendedName>
        <fullName evidence="6">Extracellular membrane protein CFEM domain-containing protein</fullName>
    </recommendedName>
</protein>
<name>A0A1E1JRL1_9HELO</name>
<sequence>MVLSPAIITTLLLLSCAESTHADEIPMENVPAYTTAFDANPCCTSCAVIPSASFKSKYYKDHPITDPAPCLCTDPALLIELRSSIWNYCIEKCGASSAPYVTSILADYCRLNLPPRTTGQSHGIAIGTPTEGGTGSATVPTATSTTGTSPVTTSAPGGGEDKLSTDGKAGIITGSVTIVIMLLLALAGRKFKWYSRVKARIRGHGYHAPEVNMSDR</sequence>
<evidence type="ECO:0000256" key="2">
    <source>
        <dbReference type="SAM" id="Phobius"/>
    </source>
</evidence>